<name>A0A2D3I681_9VIRU</name>
<organism evidence="2">
    <name type="scientific">White spot syndrome virus</name>
    <dbReference type="NCBI Taxonomy" id="342409"/>
    <lineage>
        <taxon>Viruses</taxon>
        <taxon>Viruses incertae sedis</taxon>
        <taxon>Naldaviricetes</taxon>
        <taxon>Nimaviridae</taxon>
        <taxon>Whispovirus</taxon>
    </lineage>
</organism>
<evidence type="ECO:0000313" key="2">
    <source>
        <dbReference type="EMBL" id="ATU83893.1"/>
    </source>
</evidence>
<protein>
    <submittedName>
        <fullName evidence="2">ORF396</fullName>
    </submittedName>
</protein>
<feature type="region of interest" description="Disordered" evidence="1">
    <location>
        <begin position="19"/>
        <end position="48"/>
    </location>
</feature>
<proteinExistence type="predicted"/>
<accession>A0A2D3I681</accession>
<dbReference type="Proteomes" id="UP000267516">
    <property type="component" value="Segment"/>
</dbReference>
<evidence type="ECO:0000256" key="1">
    <source>
        <dbReference type="SAM" id="MobiDB-lite"/>
    </source>
</evidence>
<feature type="compositionally biased region" description="Pro residues" evidence="1">
    <location>
        <begin position="22"/>
        <end position="33"/>
    </location>
</feature>
<reference evidence="2" key="1">
    <citation type="journal article" date="2018" name="Aquaculture">
        <title>Complete genome sequence of a white spot syndrome virus associated with a disease incursion in Australia.</title>
        <authorList>
            <person name="Oakey J."/>
            <person name="Smith C.S."/>
        </authorList>
    </citation>
    <scope>NUCLEOTIDE SEQUENCE [LARGE SCALE GENOMIC DNA]</scope>
    <source>
        <strain evidence="2">WSSV-AU</strain>
    </source>
</reference>
<sequence length="76" mass="7776">MAARGGICLGAGGGLLMLFSSPEPPPDFPPDPPSSLSSSSSSPSPESSNPLHAIFSFNRVAFVLVNNKPPPSARNL</sequence>
<dbReference type="EMBL" id="MF768985">
    <property type="protein sequence ID" value="ATU83893.1"/>
    <property type="molecule type" value="Genomic_DNA"/>
</dbReference>
<feature type="compositionally biased region" description="Low complexity" evidence="1">
    <location>
        <begin position="34"/>
        <end position="48"/>
    </location>
</feature>